<evidence type="ECO:0000313" key="3">
    <source>
        <dbReference type="EMBL" id="CAK7216019.1"/>
    </source>
</evidence>
<gene>
    <name evidence="3" type="ORF">SEUCBS140593_002729</name>
</gene>
<dbReference type="EMBL" id="CAWUHD010000019">
    <property type="protein sequence ID" value="CAK7216019.1"/>
    <property type="molecule type" value="Genomic_DNA"/>
</dbReference>
<feature type="domain" description="DUF2293" evidence="2">
    <location>
        <begin position="100"/>
        <end position="167"/>
    </location>
</feature>
<accession>A0ABP0B8W6</accession>
<comment type="caution">
    <text evidence="3">The sequence shown here is derived from an EMBL/GenBank/DDBJ whole genome shotgun (WGS) entry which is preliminary data.</text>
</comment>
<dbReference type="InterPro" id="IPR018744">
    <property type="entry name" value="DUF2293"/>
</dbReference>
<protein>
    <recommendedName>
        <fullName evidence="2">DUF2293 domain-containing protein</fullName>
    </recommendedName>
</protein>
<dbReference type="PANTHER" id="PTHR38113">
    <property type="match status" value="1"/>
</dbReference>
<evidence type="ECO:0000313" key="4">
    <source>
        <dbReference type="Proteomes" id="UP001642482"/>
    </source>
</evidence>
<dbReference type="Pfam" id="PF10056">
    <property type="entry name" value="DUF2293"/>
    <property type="match status" value="1"/>
</dbReference>
<sequence length="192" mass="21561">MPAAENDEQLVLLTTPMPKGYTFVRKGNVYVTAHCRRATHAEGRVVYVVVSPSKAKTVLGIRCPQHIVDAVRATERTSREARHAATEKRDDALAATFREALLDRYPHVPPDTVLRIVQHAMKKHAGRVARTGTLELATRVRLAVRAHIRHCCTDYDALLREKLEAGEGAQKKSKKKTKRGGKENQKLRNEVR</sequence>
<feature type="region of interest" description="Disordered" evidence="1">
    <location>
        <begin position="164"/>
        <end position="192"/>
    </location>
</feature>
<organism evidence="3 4">
    <name type="scientific">Sporothrix eucalyptigena</name>
    <dbReference type="NCBI Taxonomy" id="1812306"/>
    <lineage>
        <taxon>Eukaryota</taxon>
        <taxon>Fungi</taxon>
        <taxon>Dikarya</taxon>
        <taxon>Ascomycota</taxon>
        <taxon>Pezizomycotina</taxon>
        <taxon>Sordariomycetes</taxon>
        <taxon>Sordariomycetidae</taxon>
        <taxon>Ophiostomatales</taxon>
        <taxon>Ophiostomataceae</taxon>
        <taxon>Sporothrix</taxon>
    </lineage>
</organism>
<proteinExistence type="predicted"/>
<evidence type="ECO:0000259" key="2">
    <source>
        <dbReference type="Pfam" id="PF10056"/>
    </source>
</evidence>
<dbReference type="Proteomes" id="UP001642482">
    <property type="component" value="Unassembled WGS sequence"/>
</dbReference>
<dbReference type="PANTHER" id="PTHR38113:SF2">
    <property type="entry name" value="DUF2293 DOMAIN-CONTAINING PROTEIN"/>
    <property type="match status" value="1"/>
</dbReference>
<feature type="compositionally biased region" description="Basic and acidic residues" evidence="1">
    <location>
        <begin position="180"/>
        <end position="192"/>
    </location>
</feature>
<name>A0ABP0B8W6_9PEZI</name>
<reference evidence="3 4" key="1">
    <citation type="submission" date="2024-01" db="EMBL/GenBank/DDBJ databases">
        <authorList>
            <person name="Allen C."/>
            <person name="Tagirdzhanova G."/>
        </authorList>
    </citation>
    <scope>NUCLEOTIDE SEQUENCE [LARGE SCALE GENOMIC DNA]</scope>
</reference>
<evidence type="ECO:0000256" key="1">
    <source>
        <dbReference type="SAM" id="MobiDB-lite"/>
    </source>
</evidence>
<keyword evidence="4" id="KW-1185">Reference proteome</keyword>